<comment type="similarity">
    <text evidence="1">Belongs to the arylamine N-acetyltransferase family.</text>
</comment>
<sequence>MDTPMTASELHAYLRRIDVADLLGACPEPTLGTLETVVAGHIRSIPFETLDPALGRPVADLRTGALVEKLVHRHRGGYCYEQNGLLSGALLALGYDVAALTGRVVWKQPDDAPPTPRTHLALAVAVPTTGERYLVDVGFGAQTLSAPIRIDGEGPQPTRHEPYRLVAMPDGWRRLEAEIRGTWRPLYVLGPDAQARIDLEVGSWYVSTHPESAFVRGLSAGLVADDARWGLRGNLLRVHRRTGDSERVVLGSAAAVIEVLTGRFGIDVTGLGDVEARLTRLLSG</sequence>
<dbReference type="GO" id="GO:0016407">
    <property type="term" value="F:acetyltransferase activity"/>
    <property type="evidence" value="ECO:0007669"/>
    <property type="project" value="InterPro"/>
</dbReference>
<dbReference type="AlphaFoldDB" id="A0A1C6VVF7"/>
<dbReference type="PANTHER" id="PTHR11786">
    <property type="entry name" value="N-HYDROXYARYLAMINE O-ACETYLTRANSFERASE"/>
    <property type="match status" value="1"/>
</dbReference>
<name>A0A1C6VVF7_9ACTN</name>
<dbReference type="SUPFAM" id="SSF54001">
    <property type="entry name" value="Cysteine proteinases"/>
    <property type="match status" value="1"/>
</dbReference>
<dbReference type="EMBL" id="FMHZ01000002">
    <property type="protein sequence ID" value="SCL70212.1"/>
    <property type="molecule type" value="Genomic_DNA"/>
</dbReference>
<dbReference type="PANTHER" id="PTHR11786:SF0">
    <property type="entry name" value="ARYLAMINE N-ACETYLTRANSFERASE 4-RELATED"/>
    <property type="match status" value="1"/>
</dbReference>
<proteinExistence type="inferred from homology"/>
<protein>
    <submittedName>
        <fullName evidence="2">Arylamine N-acetyltransferase</fullName>
    </submittedName>
</protein>
<organism evidence="2 3">
    <name type="scientific">Micromonospora citrea</name>
    <dbReference type="NCBI Taxonomy" id="47855"/>
    <lineage>
        <taxon>Bacteria</taxon>
        <taxon>Bacillati</taxon>
        <taxon>Actinomycetota</taxon>
        <taxon>Actinomycetes</taxon>
        <taxon>Micromonosporales</taxon>
        <taxon>Micromonosporaceae</taxon>
        <taxon>Micromonospora</taxon>
    </lineage>
</organism>
<keyword evidence="3" id="KW-1185">Reference proteome</keyword>
<dbReference type="Gene3D" id="2.40.128.150">
    <property type="entry name" value="Cysteine proteinases"/>
    <property type="match status" value="1"/>
</dbReference>
<dbReference type="InterPro" id="IPR038765">
    <property type="entry name" value="Papain-like_cys_pep_sf"/>
</dbReference>
<reference evidence="3" key="1">
    <citation type="submission" date="2016-06" db="EMBL/GenBank/DDBJ databases">
        <authorList>
            <person name="Varghese N."/>
            <person name="Submissions Spin"/>
        </authorList>
    </citation>
    <scope>NUCLEOTIDE SEQUENCE [LARGE SCALE GENOMIC DNA]</scope>
    <source>
        <strain evidence="3">DSM 43903</strain>
    </source>
</reference>
<dbReference type="Pfam" id="PF00797">
    <property type="entry name" value="Acetyltransf_2"/>
    <property type="match status" value="1"/>
</dbReference>
<evidence type="ECO:0000313" key="2">
    <source>
        <dbReference type="EMBL" id="SCL70212.1"/>
    </source>
</evidence>
<dbReference type="Gene3D" id="3.30.2140.10">
    <property type="entry name" value="Arylamine N-acetyltransferase"/>
    <property type="match status" value="1"/>
</dbReference>
<dbReference type="Proteomes" id="UP000199001">
    <property type="component" value="Unassembled WGS sequence"/>
</dbReference>
<dbReference type="InterPro" id="IPR001447">
    <property type="entry name" value="Arylamine_N-AcTrfase"/>
</dbReference>
<gene>
    <name evidence="2" type="ORF">GA0070606_5326</name>
</gene>
<keyword evidence="2" id="KW-0808">Transferase</keyword>
<evidence type="ECO:0000313" key="3">
    <source>
        <dbReference type="Proteomes" id="UP000199001"/>
    </source>
</evidence>
<accession>A0A1C6VVF7</accession>
<evidence type="ECO:0000256" key="1">
    <source>
        <dbReference type="ARBA" id="ARBA00006547"/>
    </source>
</evidence>